<reference evidence="2 3" key="1">
    <citation type="submission" date="2015-05" db="EMBL/GenBank/DDBJ databases">
        <title>Genome sequencing and analysis of members of genus Stenotrophomonas.</title>
        <authorList>
            <person name="Patil P.P."/>
            <person name="Midha S."/>
            <person name="Patil P.B."/>
        </authorList>
    </citation>
    <scope>NUCLEOTIDE SEQUENCE [LARGE SCALE GENOMIC DNA]</scope>
    <source>
        <strain evidence="2 3">DSM 24757</strain>
    </source>
</reference>
<protein>
    <recommendedName>
        <fullName evidence="4">Outer membrane protein beta-barrel domain-containing protein</fullName>
    </recommendedName>
</protein>
<feature type="signal peptide" evidence="1">
    <location>
        <begin position="1"/>
        <end position="25"/>
    </location>
</feature>
<dbReference type="PATRIC" id="fig|336566.3.peg.3017"/>
<evidence type="ECO:0000313" key="2">
    <source>
        <dbReference type="EMBL" id="KRG78798.1"/>
    </source>
</evidence>
<name>A0A0R0DKX7_9GAMM</name>
<proteinExistence type="predicted"/>
<accession>A0A0R0DKX7</accession>
<dbReference type="EMBL" id="LDJM01000008">
    <property type="protein sequence ID" value="KRG78798.1"/>
    <property type="molecule type" value="Genomic_DNA"/>
</dbReference>
<comment type="caution">
    <text evidence="2">The sequence shown here is derived from an EMBL/GenBank/DDBJ whole genome shotgun (WGS) entry which is preliminary data.</text>
</comment>
<dbReference type="STRING" id="336566.ABB30_02945"/>
<evidence type="ECO:0000313" key="3">
    <source>
        <dbReference type="Proteomes" id="UP000050956"/>
    </source>
</evidence>
<dbReference type="Proteomes" id="UP000050956">
    <property type="component" value="Unassembled WGS sequence"/>
</dbReference>
<feature type="chain" id="PRO_5006395888" description="Outer membrane protein beta-barrel domain-containing protein" evidence="1">
    <location>
        <begin position="26"/>
        <end position="254"/>
    </location>
</feature>
<gene>
    <name evidence="2" type="ORF">ABB30_02945</name>
</gene>
<keyword evidence="1" id="KW-0732">Signal</keyword>
<dbReference type="SUPFAM" id="SSF56935">
    <property type="entry name" value="Porins"/>
    <property type="match status" value="1"/>
</dbReference>
<dbReference type="AlphaFoldDB" id="A0A0R0DKX7"/>
<sequence>MHRHAAALAAGMLVLWLLAVPPAHAEDGWRVQATPYVWMSGLEGQVRPFARAPLVTLDKSFSEVLDNLDAAAFLTATARRERFVLQADVTQARSSDSAPLPIGLDAGLTLRQRSASVTAGYSWPATDQATLDLMAGVRHWDIHAAVAVPGLLAARSDSTFVDPIVALRWHQALSARWSSVAYADWGGFGVGSDSTWQLLVLANYQASKRVYLSAGYRHQQLDYRDAGKRIDVALSGPMLGLTWRWGKTAGHNQP</sequence>
<evidence type="ECO:0000256" key="1">
    <source>
        <dbReference type="SAM" id="SignalP"/>
    </source>
</evidence>
<keyword evidence="3" id="KW-1185">Reference proteome</keyword>
<evidence type="ECO:0008006" key="4">
    <source>
        <dbReference type="Google" id="ProtNLM"/>
    </source>
</evidence>
<organism evidence="2 3">
    <name type="scientific">Stenotrophomonas ginsengisoli</name>
    <dbReference type="NCBI Taxonomy" id="336566"/>
    <lineage>
        <taxon>Bacteria</taxon>
        <taxon>Pseudomonadati</taxon>
        <taxon>Pseudomonadota</taxon>
        <taxon>Gammaproteobacteria</taxon>
        <taxon>Lysobacterales</taxon>
        <taxon>Lysobacteraceae</taxon>
        <taxon>Stenotrophomonas</taxon>
    </lineage>
</organism>